<protein>
    <submittedName>
        <fullName evidence="2">Outer membrane protein with beta-barrel domain</fullName>
    </submittedName>
</protein>
<gene>
    <name evidence="2" type="ORF">CLV25_10259</name>
</gene>
<feature type="domain" description="Outer membrane protein beta-barrel" evidence="1">
    <location>
        <begin position="28"/>
        <end position="198"/>
    </location>
</feature>
<comment type="caution">
    <text evidence="2">The sequence shown here is derived from an EMBL/GenBank/DDBJ whole genome shotgun (WGS) entry which is preliminary data.</text>
</comment>
<dbReference type="InterPro" id="IPR025665">
    <property type="entry name" value="Beta-barrel_OMP_2"/>
</dbReference>
<dbReference type="OrthoDB" id="1007197at2"/>
<keyword evidence="3" id="KW-1185">Reference proteome</keyword>
<proteinExistence type="predicted"/>
<dbReference type="SUPFAM" id="SSF56925">
    <property type="entry name" value="OMPA-like"/>
    <property type="match status" value="1"/>
</dbReference>
<evidence type="ECO:0000313" key="2">
    <source>
        <dbReference type="EMBL" id="TCN72096.1"/>
    </source>
</evidence>
<dbReference type="Proteomes" id="UP000294830">
    <property type="component" value="Unassembled WGS sequence"/>
</dbReference>
<evidence type="ECO:0000313" key="3">
    <source>
        <dbReference type="Proteomes" id="UP000294830"/>
    </source>
</evidence>
<name>A0A4R2EWA2_9BACT</name>
<dbReference type="EMBL" id="SLWB01000002">
    <property type="protein sequence ID" value="TCN72096.1"/>
    <property type="molecule type" value="Genomic_DNA"/>
</dbReference>
<dbReference type="Pfam" id="PF13568">
    <property type="entry name" value="OMP_b-brl_2"/>
    <property type="match status" value="1"/>
</dbReference>
<dbReference type="InterPro" id="IPR011250">
    <property type="entry name" value="OMP/PagP_B-barrel"/>
</dbReference>
<reference evidence="2 3" key="1">
    <citation type="submission" date="2019-03" db="EMBL/GenBank/DDBJ databases">
        <title>Genomic Encyclopedia of Archaeal and Bacterial Type Strains, Phase II (KMG-II): from individual species to whole genera.</title>
        <authorList>
            <person name="Goeker M."/>
        </authorList>
    </citation>
    <scope>NUCLEOTIDE SEQUENCE [LARGE SCALE GENOMIC DNA]</scope>
    <source>
        <strain evidence="2 3">RL-C</strain>
    </source>
</reference>
<accession>A0A4R2EWA2</accession>
<dbReference type="AlphaFoldDB" id="A0A4R2EWA2"/>
<evidence type="ECO:0000259" key="1">
    <source>
        <dbReference type="Pfam" id="PF13568"/>
    </source>
</evidence>
<organism evidence="2 3">
    <name type="scientific">Acetobacteroides hydrogenigenes</name>
    <dbReference type="NCBI Taxonomy" id="979970"/>
    <lineage>
        <taxon>Bacteria</taxon>
        <taxon>Pseudomonadati</taxon>
        <taxon>Bacteroidota</taxon>
        <taxon>Bacteroidia</taxon>
        <taxon>Bacteroidales</taxon>
        <taxon>Rikenellaceae</taxon>
        <taxon>Acetobacteroides</taxon>
    </lineage>
</organism>
<sequence length="238" mass="26987">MLIIDFELMKRQLYTLILIAGIAATAAAQKPSKPAKKYVGINVGYGIAGIMFQPDLKQTSYAGSYSGGLSFKYMAEKYMAFQAELNYTHRGYKKPEIGDSIYTRTYNSIMLPIMAQGNVSYKRVSVLLNLGAYASYMIDSKDQIKNKGITYKNDYDFFLKRDRRYEFGVLGGVGLGFKLDPITIQVESRYYYGLTNLYNPDYTNNRPYGSRLYQLQFSAAILYNLGSSTKNEPKLTKN</sequence>